<dbReference type="GeneID" id="301459630"/>
<organism evidence="1 2">
    <name type="scientific">Microbacterium aurantiacum</name>
    <dbReference type="NCBI Taxonomy" id="162393"/>
    <lineage>
        <taxon>Bacteria</taxon>
        <taxon>Bacillati</taxon>
        <taxon>Actinomycetota</taxon>
        <taxon>Actinomycetes</taxon>
        <taxon>Micrococcales</taxon>
        <taxon>Microbacteriaceae</taxon>
        <taxon>Microbacterium</taxon>
    </lineage>
</organism>
<evidence type="ECO:0000313" key="2">
    <source>
        <dbReference type="Proteomes" id="UP001183582"/>
    </source>
</evidence>
<dbReference type="EMBL" id="JAHWXH010000005">
    <property type="protein sequence ID" value="MDS0246967.1"/>
    <property type="molecule type" value="Genomic_DNA"/>
</dbReference>
<gene>
    <name evidence="1" type="ORF">KZC50_15320</name>
</gene>
<accession>A0AAJ2HJX1</accession>
<dbReference type="SUPFAM" id="SSF143744">
    <property type="entry name" value="GlcG-like"/>
    <property type="match status" value="1"/>
</dbReference>
<name>A0AAJ2HJX1_9MICO</name>
<reference evidence="1 2" key="1">
    <citation type="submission" date="2021-06" db="EMBL/GenBank/DDBJ databases">
        <title>Genome-based taxonomic framework of Microbacterium strains isolated from marine environment, the description of four new species and reclassification of four preexisting species.</title>
        <authorList>
            <person name="Lee S.D."/>
            <person name="Kim S.-M."/>
            <person name="Byeon Y.-S."/>
            <person name="Yang H.L."/>
            <person name="Kim I.S."/>
        </authorList>
    </citation>
    <scope>NUCLEOTIDE SEQUENCE [LARGE SCALE GENOMIC DNA]</scope>
    <source>
        <strain evidence="1 2">KACC 20514</strain>
    </source>
</reference>
<comment type="caution">
    <text evidence="1">The sequence shown here is derived from an EMBL/GenBank/DDBJ whole genome shotgun (WGS) entry which is preliminary data.</text>
</comment>
<dbReference type="RefSeq" id="WP_310892245.1">
    <property type="nucleotide sequence ID" value="NZ_BAAAGR010000009.1"/>
</dbReference>
<dbReference type="Pfam" id="PF03928">
    <property type="entry name" value="HbpS-like"/>
    <property type="match status" value="1"/>
</dbReference>
<dbReference type="PANTHER" id="PTHR34309:SF1">
    <property type="entry name" value="PROTEIN GLCG"/>
    <property type="match status" value="1"/>
</dbReference>
<dbReference type="PANTHER" id="PTHR34309">
    <property type="entry name" value="SLR1406 PROTEIN"/>
    <property type="match status" value="1"/>
</dbReference>
<dbReference type="InterPro" id="IPR005624">
    <property type="entry name" value="PduO/GlcC-like"/>
</dbReference>
<dbReference type="Gene3D" id="3.30.450.150">
    <property type="entry name" value="Haem-degrading domain"/>
    <property type="match status" value="1"/>
</dbReference>
<sequence length="140" mass="14225">MPKYIDTPTITLETALEAVEAAVRIGAEQGVRVISTVVDPGLELVAFGRADGATPHSVETSGRKARTAASTRRATGWMEGDFATQAPLGTGLLLTNIRGGVPIVFDGRIVGGLGVAGGTPSQDAEIAAAVLSAIKAEAVE</sequence>
<protein>
    <submittedName>
        <fullName evidence="1">Heme-binding protein</fullName>
    </submittedName>
</protein>
<dbReference type="InterPro" id="IPR038084">
    <property type="entry name" value="PduO/GlcC-like_sf"/>
</dbReference>
<proteinExistence type="predicted"/>
<dbReference type="Proteomes" id="UP001183582">
    <property type="component" value="Unassembled WGS sequence"/>
</dbReference>
<dbReference type="InterPro" id="IPR052517">
    <property type="entry name" value="GlcG_carb_metab_protein"/>
</dbReference>
<evidence type="ECO:0000313" key="1">
    <source>
        <dbReference type="EMBL" id="MDS0246967.1"/>
    </source>
</evidence>
<dbReference type="AlphaFoldDB" id="A0AAJ2HJX1"/>